<name>A0A0F9J3U0_9ZZZZ</name>
<protein>
    <submittedName>
        <fullName evidence="1">Uncharacterized protein</fullName>
    </submittedName>
</protein>
<comment type="caution">
    <text evidence="1">The sequence shown here is derived from an EMBL/GenBank/DDBJ whole genome shotgun (WGS) entry which is preliminary data.</text>
</comment>
<evidence type="ECO:0000313" key="1">
    <source>
        <dbReference type="EMBL" id="KKL93787.1"/>
    </source>
</evidence>
<organism evidence="1">
    <name type="scientific">marine sediment metagenome</name>
    <dbReference type="NCBI Taxonomy" id="412755"/>
    <lineage>
        <taxon>unclassified sequences</taxon>
        <taxon>metagenomes</taxon>
        <taxon>ecological metagenomes</taxon>
    </lineage>
</organism>
<reference evidence="1" key="1">
    <citation type="journal article" date="2015" name="Nature">
        <title>Complex archaea that bridge the gap between prokaryotes and eukaryotes.</title>
        <authorList>
            <person name="Spang A."/>
            <person name="Saw J.H."/>
            <person name="Jorgensen S.L."/>
            <person name="Zaremba-Niedzwiedzka K."/>
            <person name="Martijn J."/>
            <person name="Lind A.E."/>
            <person name="van Eijk R."/>
            <person name="Schleper C."/>
            <person name="Guy L."/>
            <person name="Ettema T.J."/>
        </authorList>
    </citation>
    <scope>NUCLEOTIDE SEQUENCE</scope>
</reference>
<sequence length="110" mass="12117">MTQQSKFTPGPLRAYERNDDMADWVIRDANNHLVAGGIPKELALLFVKAPEMYELLLQIERAKNNILSIEKSEGAVASSTGCPSPTRLDWEDIVDNACRIKAAIDGEGSE</sequence>
<proteinExistence type="predicted"/>
<accession>A0A0F9J3U0</accession>
<gene>
    <name evidence="1" type="ORF">LCGC14_1871110</name>
</gene>
<dbReference type="EMBL" id="LAZR01019096">
    <property type="protein sequence ID" value="KKL93787.1"/>
    <property type="molecule type" value="Genomic_DNA"/>
</dbReference>
<dbReference type="AlphaFoldDB" id="A0A0F9J3U0"/>